<protein>
    <submittedName>
        <fullName evidence="4">Regulator of G-protein signaling 13</fullName>
    </submittedName>
</protein>
<gene>
    <name evidence="4" type="primary">rgs13</name>
</gene>
<evidence type="ECO:0000313" key="3">
    <source>
        <dbReference type="Proteomes" id="UP000221080"/>
    </source>
</evidence>
<feature type="region of interest" description="Disordered" evidence="1">
    <location>
        <begin position="1"/>
        <end position="26"/>
    </location>
</feature>
<dbReference type="Gene3D" id="1.10.196.10">
    <property type="match status" value="1"/>
</dbReference>
<dbReference type="InterPro" id="IPR036305">
    <property type="entry name" value="RGS_sf"/>
</dbReference>
<proteinExistence type="predicted"/>
<dbReference type="FunFam" id="1.10.167.10:FF:000001">
    <property type="entry name" value="Putative regulator of g-protein signaling 12"/>
    <property type="match status" value="1"/>
</dbReference>
<feature type="compositionally biased region" description="Polar residues" evidence="1">
    <location>
        <begin position="1"/>
        <end position="12"/>
    </location>
</feature>
<dbReference type="PROSITE" id="PS50132">
    <property type="entry name" value="RGS"/>
    <property type="match status" value="1"/>
</dbReference>
<dbReference type="KEGG" id="ipu:108268340"/>
<dbReference type="CTD" id="100037359"/>
<dbReference type="PANTHER" id="PTHR10845:SF278">
    <property type="entry name" value="REGULATOR OF G-PROTEIN SIGNALLING 1"/>
    <property type="match status" value="1"/>
</dbReference>
<dbReference type="Gene3D" id="1.10.167.10">
    <property type="entry name" value="Regulator of G-protein Signalling 4, domain 2"/>
    <property type="match status" value="1"/>
</dbReference>
<dbReference type="InterPro" id="IPR044926">
    <property type="entry name" value="RGS_subdomain_2"/>
</dbReference>
<dbReference type="OMA" id="YIQTEAP"/>
<keyword evidence="3" id="KW-1185">Reference proteome</keyword>
<dbReference type="RefSeq" id="XP_017328740.1">
    <property type="nucleotide sequence ID" value="XM_017473251.3"/>
</dbReference>
<organism evidence="3 4">
    <name type="scientific">Ictalurus punctatus</name>
    <name type="common">Channel catfish</name>
    <name type="synonym">Silurus punctatus</name>
    <dbReference type="NCBI Taxonomy" id="7998"/>
    <lineage>
        <taxon>Eukaryota</taxon>
        <taxon>Metazoa</taxon>
        <taxon>Chordata</taxon>
        <taxon>Craniata</taxon>
        <taxon>Vertebrata</taxon>
        <taxon>Euteleostomi</taxon>
        <taxon>Actinopterygii</taxon>
        <taxon>Neopterygii</taxon>
        <taxon>Teleostei</taxon>
        <taxon>Ostariophysi</taxon>
        <taxon>Siluriformes</taxon>
        <taxon>Ictaluridae</taxon>
        <taxon>Ictalurus</taxon>
    </lineage>
</organism>
<evidence type="ECO:0000259" key="2">
    <source>
        <dbReference type="PROSITE" id="PS50132"/>
    </source>
</evidence>
<name>A0A2D0RFR7_ICTPU</name>
<feature type="domain" description="RGS" evidence="2">
    <location>
        <begin position="56"/>
        <end position="172"/>
    </location>
</feature>
<dbReference type="PANTHER" id="PTHR10845">
    <property type="entry name" value="REGULATOR OF G PROTEIN SIGNALING"/>
    <property type="match status" value="1"/>
</dbReference>
<dbReference type="GeneID" id="108268340"/>
<dbReference type="Pfam" id="PF00615">
    <property type="entry name" value="RGS"/>
    <property type="match status" value="1"/>
</dbReference>
<dbReference type="SMART" id="SM00315">
    <property type="entry name" value="RGS"/>
    <property type="match status" value="1"/>
</dbReference>
<sequence>MPSLPRTTNELDNMTKEERPSQSQRNDFKWRLQRKILRSQMSEKHKPVESQQWSQSLETLLRSKSGKTTFQAFLKSEFSDENIEFWMICEDFKKIKCTSRLSSRAKKIFERYIQAEAPKEINIDHKTREHIKQNVQTPTRYCFDEAQKIVFSLMEKDSYPRFLRSDFYRTLLESVA</sequence>
<evidence type="ECO:0000256" key="1">
    <source>
        <dbReference type="SAM" id="MobiDB-lite"/>
    </source>
</evidence>
<feature type="compositionally biased region" description="Basic and acidic residues" evidence="1">
    <location>
        <begin position="13"/>
        <end position="26"/>
    </location>
</feature>
<dbReference type="AlphaFoldDB" id="A0A2D0RFR7"/>
<dbReference type="SUPFAM" id="SSF48097">
    <property type="entry name" value="Regulator of G-protein signaling, RGS"/>
    <property type="match status" value="1"/>
</dbReference>
<evidence type="ECO:0000313" key="4">
    <source>
        <dbReference type="RefSeq" id="XP_017328740.1"/>
    </source>
</evidence>
<accession>A0A2D0RFR7</accession>
<dbReference type="Proteomes" id="UP000221080">
    <property type="component" value="Chromosome 7"/>
</dbReference>
<dbReference type="InterPro" id="IPR016137">
    <property type="entry name" value="RGS"/>
</dbReference>
<reference evidence="4" key="2">
    <citation type="submission" date="2025-08" db="UniProtKB">
        <authorList>
            <consortium name="RefSeq"/>
        </authorList>
    </citation>
    <scope>IDENTIFICATION</scope>
    <source>
        <tissue evidence="4">Blood</tissue>
    </source>
</reference>
<dbReference type="InterPro" id="IPR024066">
    <property type="entry name" value="RGS_subdom1/3"/>
</dbReference>
<dbReference type="STRING" id="7998.ENSIPUP00000012804"/>
<dbReference type="OrthoDB" id="196547at2759"/>
<reference evidence="3" key="1">
    <citation type="journal article" date="2016" name="Nat. Commun.">
        <title>The channel catfish genome sequence provides insights into the evolution of scale formation in teleosts.</title>
        <authorList>
            <person name="Liu Z."/>
            <person name="Liu S."/>
            <person name="Yao J."/>
            <person name="Bao L."/>
            <person name="Zhang J."/>
            <person name="Li Y."/>
            <person name="Jiang C."/>
            <person name="Sun L."/>
            <person name="Wang R."/>
            <person name="Zhang Y."/>
            <person name="Zhou T."/>
            <person name="Zeng Q."/>
            <person name="Fu Q."/>
            <person name="Gao S."/>
            <person name="Li N."/>
            <person name="Koren S."/>
            <person name="Jiang Y."/>
            <person name="Zimin A."/>
            <person name="Xu P."/>
            <person name="Phillippy A.M."/>
            <person name="Geng X."/>
            <person name="Song L."/>
            <person name="Sun F."/>
            <person name="Li C."/>
            <person name="Wang X."/>
            <person name="Chen A."/>
            <person name="Jin Y."/>
            <person name="Yuan Z."/>
            <person name="Yang Y."/>
            <person name="Tan S."/>
            <person name="Peatman E."/>
            <person name="Lu J."/>
            <person name="Qin Z."/>
            <person name="Dunham R."/>
            <person name="Li Z."/>
            <person name="Sonstegard T."/>
            <person name="Feng J."/>
            <person name="Danzmann R.G."/>
            <person name="Schroeder S."/>
            <person name="Scheffler B."/>
            <person name="Duke M.V."/>
            <person name="Ballard L."/>
            <person name="Kucuktas H."/>
            <person name="Kaltenboeck L."/>
            <person name="Liu H."/>
            <person name="Armbruster J."/>
            <person name="Xie Y."/>
            <person name="Kirby M.L."/>
            <person name="Tian Y."/>
            <person name="Flanagan M.E."/>
            <person name="Mu W."/>
            <person name="Waldbieser G.C."/>
        </authorList>
    </citation>
    <scope>NUCLEOTIDE SEQUENCE [LARGE SCALE GENOMIC DNA]</scope>
    <source>
        <strain evidence="3">SDA103</strain>
    </source>
</reference>
<dbReference type="PRINTS" id="PR01301">
    <property type="entry name" value="RGSPROTEIN"/>
</dbReference>